<reference evidence="1 2" key="1">
    <citation type="submission" date="2017-02" db="EMBL/GenBank/DDBJ databases">
        <title>Comparative genomic analysis of Brazilian Leptospira kirschneri strains of different serogroups.</title>
        <authorList>
            <person name="Moreno L.Z."/>
            <person name="Miraglia F."/>
            <person name="Kremer F.S."/>
            <person name="Eslabao M.R."/>
            <person name="Lilenbaum W."/>
            <person name="Dellagostin O.A."/>
            <person name="Moreno A.M."/>
        </authorList>
    </citation>
    <scope>NUCLEOTIDE SEQUENCE [LARGE SCALE GENOMIC DNA]</scope>
    <source>
        <strain evidence="1 2">M110/06</strain>
    </source>
</reference>
<dbReference type="EMBL" id="MVIT01000061">
    <property type="protein sequence ID" value="OOV43060.1"/>
    <property type="molecule type" value="Genomic_DNA"/>
</dbReference>
<name>A0A1T1DQQ5_9LEPT</name>
<sequence length="314" mass="36016">MTYGFDGDLNKQSEDYEYHDLCAKIYPDLEKSNSPLPGWGCLIHPDEFRRIMFIGNEPLLTTRGTQLEDFQLKNWVDQTVLAFGQEIDWDIYPRLFRARPLPGQKGRIDLETKNGRIEDYAEWDDNYDFDPSKSDNFFLKLRRKNICRLHRWVLTFPYNGSTILNLTEKANIQFKTGILRAVYTKVPWGNIGFSTQSGIQGYRFLNQNISNLPGAYQVDYTTGYDHASRVPRELKDQILKYFLISVLSSYGEGIIGGISNYSTSVGVISESIGTSMSAENSIFGARIKQLTNELNNWWKKSKIRYTGITFGALG</sequence>
<evidence type="ECO:0000313" key="2">
    <source>
        <dbReference type="Proteomes" id="UP000191008"/>
    </source>
</evidence>
<organism evidence="1 2">
    <name type="scientific">Leptospira kirschneri serovar Pomona</name>
    <dbReference type="NCBI Taxonomy" id="561005"/>
    <lineage>
        <taxon>Bacteria</taxon>
        <taxon>Pseudomonadati</taxon>
        <taxon>Spirochaetota</taxon>
        <taxon>Spirochaetia</taxon>
        <taxon>Leptospirales</taxon>
        <taxon>Leptospiraceae</taxon>
        <taxon>Leptospira</taxon>
    </lineage>
</organism>
<dbReference type="RefSeq" id="WP_082292981.1">
    <property type="nucleotide sequence ID" value="NZ_MVIT01000061.1"/>
</dbReference>
<proteinExistence type="predicted"/>
<evidence type="ECO:0000313" key="1">
    <source>
        <dbReference type="EMBL" id="OOV43060.1"/>
    </source>
</evidence>
<dbReference type="AlphaFoldDB" id="A0A1T1DQQ5"/>
<comment type="caution">
    <text evidence="1">The sequence shown here is derived from an EMBL/GenBank/DDBJ whole genome shotgun (WGS) entry which is preliminary data.</text>
</comment>
<gene>
    <name evidence="1" type="ORF">B1J93_08775</name>
</gene>
<protein>
    <submittedName>
        <fullName evidence="1">Uncharacterized protein</fullName>
    </submittedName>
</protein>
<dbReference type="Proteomes" id="UP000191008">
    <property type="component" value="Unassembled WGS sequence"/>
</dbReference>
<accession>A0A1T1DQQ5</accession>